<comment type="subcellular location">
    <subcellularLocation>
        <location evidence="2">Mitochondrion outer membrane</location>
        <topology evidence="2">Single-pass type IV membrane protein</topology>
        <orientation evidence="2">Cytoplasmic side</orientation>
    </subcellularLocation>
</comment>
<dbReference type="PRINTS" id="PR00757">
    <property type="entry name" value="AMINEOXDASEF"/>
</dbReference>
<evidence type="ECO:0000313" key="10">
    <source>
        <dbReference type="WBParaSite" id="L893_g11273.t1"/>
    </source>
</evidence>
<evidence type="ECO:0000256" key="1">
    <source>
        <dbReference type="ARBA" id="ARBA00001974"/>
    </source>
</evidence>
<dbReference type="GO" id="GO:0097621">
    <property type="term" value="F:monoamine oxidase activity"/>
    <property type="evidence" value="ECO:0007669"/>
    <property type="project" value="UniProtKB-EC"/>
</dbReference>
<name>A0A1I7Y036_9BILA</name>
<dbReference type="WBParaSite" id="L893_g11273.t1">
    <property type="protein sequence ID" value="L893_g11273.t1"/>
    <property type="gene ID" value="L893_g11273"/>
</dbReference>
<feature type="binding site" evidence="6">
    <location>
        <position position="389"/>
    </location>
    <ligand>
        <name>substrate</name>
    </ligand>
</feature>
<dbReference type="GO" id="GO:0005741">
    <property type="term" value="C:mitochondrial outer membrane"/>
    <property type="evidence" value="ECO:0007669"/>
    <property type="project" value="UniProtKB-SubCell"/>
</dbReference>
<evidence type="ECO:0000259" key="8">
    <source>
        <dbReference type="Pfam" id="PF01593"/>
    </source>
</evidence>
<evidence type="ECO:0000256" key="6">
    <source>
        <dbReference type="PIRSR" id="PIRSR601613-1"/>
    </source>
</evidence>
<evidence type="ECO:0000256" key="2">
    <source>
        <dbReference type="ARBA" id="ARBA00004362"/>
    </source>
</evidence>
<evidence type="ECO:0000256" key="4">
    <source>
        <dbReference type="ARBA" id="ARBA00023002"/>
    </source>
</evidence>
<dbReference type="AlphaFoldDB" id="A0A1I7Y036"/>
<organism evidence="9 10">
    <name type="scientific">Steinernema glaseri</name>
    <dbReference type="NCBI Taxonomy" id="37863"/>
    <lineage>
        <taxon>Eukaryota</taxon>
        <taxon>Metazoa</taxon>
        <taxon>Ecdysozoa</taxon>
        <taxon>Nematoda</taxon>
        <taxon>Chromadorea</taxon>
        <taxon>Rhabditida</taxon>
        <taxon>Tylenchina</taxon>
        <taxon>Panagrolaimomorpha</taxon>
        <taxon>Strongyloidoidea</taxon>
        <taxon>Steinernematidae</taxon>
        <taxon>Steinernema</taxon>
    </lineage>
</organism>
<evidence type="ECO:0000313" key="9">
    <source>
        <dbReference type="Proteomes" id="UP000095287"/>
    </source>
</evidence>
<comment type="similarity">
    <text evidence="3 7">Belongs to the flavin monoamine oxidase family.</text>
</comment>
<dbReference type="PANTHER" id="PTHR43563">
    <property type="entry name" value="AMINE OXIDASE"/>
    <property type="match status" value="1"/>
</dbReference>
<dbReference type="SUPFAM" id="SSF54373">
    <property type="entry name" value="FAD-linked reductases, C-terminal domain"/>
    <property type="match status" value="1"/>
</dbReference>
<comment type="cofactor">
    <cofactor evidence="1 7">
        <name>FAD</name>
        <dbReference type="ChEBI" id="CHEBI:57692"/>
    </cofactor>
</comment>
<dbReference type="EC" id="1.4.3.-" evidence="7"/>
<feature type="binding site" evidence="6">
    <location>
        <position position="260"/>
    </location>
    <ligand>
        <name>FAD</name>
        <dbReference type="ChEBI" id="CHEBI:57692"/>
    </ligand>
</feature>
<keyword evidence="7" id="KW-0274">FAD</keyword>
<sequence>MESPNGDWIEPGVISCDVLVVGAGLAGLTAARELKSRSPDLKVIVLEAKDRVGGRTCTVDLRAANGKTDRWDLGAQWVGNSQKYILRLLRELQIDTYRQYDEGTKWLQAGSTAIRPFDTQKWSLSFLKQYSLLEACDAAKTLWTLEKLVNTVDVDDIFNTPNAKLFDSLSVEERVRQHTSSRLVRDVLEVATKSIYGIPTKRLSFLYFLYYAKCAGSFENLIETEKNGAQAFKVKGGTEQISQRLATVLASDELFLNTAVTVVDTSDPLGVFVHTADTSAINEAEGTTPSNEKTRFKCRRLILAIPPDECGHLCWVPGLPLHKEQLFNGAPSGNLFKCIITYERAFWREKGFSGEIASTGWTEFSGETMPLVSAFDATTADGNPALVAFLHNEWTERSLEERRTALLRDLARFLGEEANDYIDYRDKDWHLEPFGGGCPVACLPPGNMEAFSHIREPMEPWMVHFSGTETATHWPGYMSGAVQSGLRAAHEVLFHLDHSQVEHRHLKGSIYATDYVFPSAPDNSYTQRAEWSPWPRRILLYSAVALGIYLYSRKYTLSHTARAFRPIERSVIKWWSGYHWP</sequence>
<dbReference type="InterPro" id="IPR050703">
    <property type="entry name" value="Flavin_MAO"/>
</dbReference>
<evidence type="ECO:0000256" key="7">
    <source>
        <dbReference type="RuleBase" id="RU362067"/>
    </source>
</evidence>
<keyword evidence="9" id="KW-1185">Reference proteome</keyword>
<dbReference type="Pfam" id="PF01593">
    <property type="entry name" value="Amino_oxidase"/>
    <property type="match status" value="1"/>
</dbReference>
<keyword evidence="7" id="KW-0285">Flavoprotein</keyword>
<dbReference type="Gene3D" id="3.50.50.60">
    <property type="entry name" value="FAD/NAD(P)-binding domain"/>
    <property type="match status" value="1"/>
</dbReference>
<protein>
    <recommendedName>
        <fullName evidence="7">Amine oxidase</fullName>
        <ecNumber evidence="7">1.4.3.-</ecNumber>
    </recommendedName>
</protein>
<evidence type="ECO:0000256" key="5">
    <source>
        <dbReference type="ARBA" id="ARBA00048448"/>
    </source>
</evidence>
<evidence type="ECO:0000256" key="3">
    <source>
        <dbReference type="ARBA" id="ARBA00005995"/>
    </source>
</evidence>
<dbReference type="Proteomes" id="UP000095287">
    <property type="component" value="Unplaced"/>
</dbReference>
<dbReference type="Gene3D" id="3.90.660.10">
    <property type="match status" value="1"/>
</dbReference>
<feature type="domain" description="Amine oxidase" evidence="8">
    <location>
        <begin position="25"/>
        <end position="493"/>
    </location>
</feature>
<dbReference type="PANTHER" id="PTHR43563:SF14">
    <property type="entry name" value="AMINE OXIDASE"/>
    <property type="match status" value="1"/>
</dbReference>
<dbReference type="SUPFAM" id="SSF51905">
    <property type="entry name" value="FAD/NAD(P)-binding domain"/>
    <property type="match status" value="1"/>
</dbReference>
<accession>A0A1I7Y036</accession>
<reference evidence="10" key="1">
    <citation type="submission" date="2016-11" db="UniProtKB">
        <authorList>
            <consortium name="WormBaseParasite"/>
        </authorList>
    </citation>
    <scope>IDENTIFICATION</scope>
</reference>
<feature type="binding site" evidence="6">
    <location>
        <begin position="47"/>
        <end position="48"/>
    </location>
    <ligand>
        <name>FAD</name>
        <dbReference type="ChEBI" id="CHEBI:57692"/>
    </ligand>
</feature>
<dbReference type="GO" id="GO:0008131">
    <property type="term" value="F:primary methylamine oxidase activity"/>
    <property type="evidence" value="ECO:0007669"/>
    <property type="project" value="UniProtKB-ARBA"/>
</dbReference>
<dbReference type="InterPro" id="IPR001613">
    <property type="entry name" value="Flavin_amine_oxidase"/>
</dbReference>
<comment type="catalytic activity">
    <reaction evidence="5">
        <text>a secondary aliphatic amine + O2 + H2O = a primary amine + an aldehyde + H2O2</text>
        <dbReference type="Rhea" id="RHEA:26414"/>
        <dbReference type="ChEBI" id="CHEBI:15377"/>
        <dbReference type="ChEBI" id="CHEBI:15379"/>
        <dbReference type="ChEBI" id="CHEBI:16240"/>
        <dbReference type="ChEBI" id="CHEBI:17478"/>
        <dbReference type="ChEBI" id="CHEBI:58855"/>
        <dbReference type="ChEBI" id="CHEBI:65296"/>
        <dbReference type="EC" id="1.4.3.4"/>
    </reaction>
</comment>
<keyword evidence="4 7" id="KW-0560">Oxidoreductase</keyword>
<dbReference type="Gene3D" id="1.10.405.10">
    <property type="entry name" value="Guanine Nucleotide Dissociation Inhibitor, domain 1"/>
    <property type="match status" value="1"/>
</dbReference>
<feature type="binding site" evidence="6">
    <location>
        <position position="469"/>
    </location>
    <ligand>
        <name>FAD</name>
        <dbReference type="ChEBI" id="CHEBI:57692"/>
    </ligand>
</feature>
<proteinExistence type="inferred from homology"/>
<dbReference type="InterPro" id="IPR036188">
    <property type="entry name" value="FAD/NAD-bd_sf"/>
</dbReference>
<dbReference type="InterPro" id="IPR002937">
    <property type="entry name" value="Amino_oxidase"/>
</dbReference>